<dbReference type="EMBL" id="JAWZYT010000298">
    <property type="protein sequence ID" value="KAK4325090.1"/>
    <property type="molecule type" value="Genomic_DNA"/>
</dbReference>
<reference evidence="1" key="1">
    <citation type="submission" date="2023-11" db="EMBL/GenBank/DDBJ databases">
        <title>Genome assemblies of two species of porcelain crab, Petrolisthes cinctipes and Petrolisthes manimaculis (Anomura: Porcellanidae).</title>
        <authorList>
            <person name="Angst P."/>
        </authorList>
    </citation>
    <scope>NUCLEOTIDE SEQUENCE</scope>
    <source>
        <strain evidence="1">PB745_02</strain>
        <tissue evidence="1">Gill</tissue>
    </source>
</reference>
<dbReference type="AlphaFoldDB" id="A0AAE1QF63"/>
<gene>
    <name evidence="1" type="ORF">Pmani_004246</name>
</gene>
<sequence length="122" mass="14129">MQEGEVRELVEEQAMTPNDDELLEIVNKSDNENDEECVGEASHLHALTLENLGQAMSLTEQLKQFFYDIDPSMVRALKVMSEIENSIIPYKTLFQDMKRKQLSVAYHYILHKEACCYPYPLT</sequence>
<protein>
    <submittedName>
        <fullName evidence="1">Uncharacterized protein</fullName>
    </submittedName>
</protein>
<organism evidence="1 2">
    <name type="scientific">Petrolisthes manimaculis</name>
    <dbReference type="NCBI Taxonomy" id="1843537"/>
    <lineage>
        <taxon>Eukaryota</taxon>
        <taxon>Metazoa</taxon>
        <taxon>Ecdysozoa</taxon>
        <taxon>Arthropoda</taxon>
        <taxon>Crustacea</taxon>
        <taxon>Multicrustacea</taxon>
        <taxon>Malacostraca</taxon>
        <taxon>Eumalacostraca</taxon>
        <taxon>Eucarida</taxon>
        <taxon>Decapoda</taxon>
        <taxon>Pleocyemata</taxon>
        <taxon>Anomura</taxon>
        <taxon>Galatheoidea</taxon>
        <taxon>Porcellanidae</taxon>
        <taxon>Petrolisthes</taxon>
    </lineage>
</organism>
<proteinExistence type="predicted"/>
<accession>A0AAE1QF63</accession>
<name>A0AAE1QF63_9EUCA</name>
<comment type="caution">
    <text evidence="1">The sequence shown here is derived from an EMBL/GenBank/DDBJ whole genome shotgun (WGS) entry which is preliminary data.</text>
</comment>
<keyword evidence="2" id="KW-1185">Reference proteome</keyword>
<evidence type="ECO:0000313" key="1">
    <source>
        <dbReference type="EMBL" id="KAK4325090.1"/>
    </source>
</evidence>
<dbReference type="Proteomes" id="UP001292094">
    <property type="component" value="Unassembled WGS sequence"/>
</dbReference>
<evidence type="ECO:0000313" key="2">
    <source>
        <dbReference type="Proteomes" id="UP001292094"/>
    </source>
</evidence>